<dbReference type="Gene3D" id="2.60.120.620">
    <property type="entry name" value="q2cbj1_9rhob like domain"/>
    <property type="match status" value="1"/>
</dbReference>
<organism evidence="1 2">
    <name type="scientific">Azotobacter beijerinckii</name>
    <dbReference type="NCBI Taxonomy" id="170623"/>
    <lineage>
        <taxon>Bacteria</taxon>
        <taxon>Pseudomonadati</taxon>
        <taxon>Pseudomonadota</taxon>
        <taxon>Gammaproteobacteria</taxon>
        <taxon>Pseudomonadales</taxon>
        <taxon>Pseudomonadaceae</taxon>
        <taxon>Azotobacter</taxon>
    </lineage>
</organism>
<dbReference type="Proteomes" id="UP000199250">
    <property type="component" value="Unassembled WGS sequence"/>
</dbReference>
<accession>A0A1H6U741</accession>
<dbReference type="AlphaFoldDB" id="A0A1H6U741"/>
<evidence type="ECO:0000313" key="2">
    <source>
        <dbReference type="Proteomes" id="UP000199250"/>
    </source>
</evidence>
<evidence type="ECO:0000313" key="1">
    <source>
        <dbReference type="EMBL" id="SEI88121.1"/>
    </source>
</evidence>
<dbReference type="SUPFAM" id="SSF51197">
    <property type="entry name" value="Clavaminate synthase-like"/>
    <property type="match status" value="1"/>
</dbReference>
<proteinExistence type="predicted"/>
<reference evidence="1 2" key="1">
    <citation type="submission" date="2016-10" db="EMBL/GenBank/DDBJ databases">
        <authorList>
            <person name="de Groot N.N."/>
        </authorList>
    </citation>
    <scope>NUCLEOTIDE SEQUENCE [LARGE SCALE GENOMIC DNA]</scope>
    <source>
        <strain evidence="1 2">DSM 373</strain>
    </source>
</reference>
<gene>
    <name evidence="1" type="ORF">SAMN04244572_01970</name>
</gene>
<name>A0A1H6U741_9GAMM</name>
<sequence>MLVRARLVLRRSVMPLPQGSKVMLEARSATVPLIDSFAFARDGFVLLRGCLPETLVDRHAAAVAAYRLRCEPSCGQRQPHPQVLRRRSTVHLQAAGILGLVLHERLLAPLNMLAGERSYLLGIDALDSAQVLLASDACAGGTPHLGVLIALRPIPLEAGLKVQPGSHLDSRRSLQRMLAGDPALAVQLRRMHEEGASLERWRQLEARLLRARAQESSPGQPMRLLALRKGDVLIQQQGLLGAAERVERNGCLVVRYGASQLHRNPYFSDAALVGD</sequence>
<protein>
    <submittedName>
        <fullName evidence="1">Uncharacterized protein</fullName>
    </submittedName>
</protein>
<dbReference type="EMBL" id="FNYQ01000028">
    <property type="protein sequence ID" value="SEI88121.1"/>
    <property type="molecule type" value="Genomic_DNA"/>
</dbReference>